<dbReference type="EMBL" id="AYKW01000017">
    <property type="protein sequence ID" value="PIL29998.1"/>
    <property type="molecule type" value="Genomic_DNA"/>
</dbReference>
<evidence type="ECO:0000313" key="2">
    <source>
        <dbReference type="Proteomes" id="UP000230002"/>
    </source>
</evidence>
<reference evidence="1 2" key="1">
    <citation type="journal article" date="2015" name="Sci. Rep.">
        <title>Chromosome-level genome map provides insights into diverse defense mechanisms in the medicinal fungus Ganoderma sinense.</title>
        <authorList>
            <person name="Zhu Y."/>
            <person name="Xu J."/>
            <person name="Sun C."/>
            <person name="Zhou S."/>
            <person name="Xu H."/>
            <person name="Nelson D.R."/>
            <person name="Qian J."/>
            <person name="Song J."/>
            <person name="Luo H."/>
            <person name="Xiang L."/>
            <person name="Li Y."/>
            <person name="Xu Z."/>
            <person name="Ji A."/>
            <person name="Wang L."/>
            <person name="Lu S."/>
            <person name="Hayward A."/>
            <person name="Sun W."/>
            <person name="Li X."/>
            <person name="Schwartz D.C."/>
            <person name="Wang Y."/>
            <person name="Chen S."/>
        </authorList>
    </citation>
    <scope>NUCLEOTIDE SEQUENCE [LARGE SCALE GENOMIC DNA]</scope>
    <source>
        <strain evidence="1 2">ZZ0214-1</strain>
    </source>
</reference>
<accession>A0A2G8S8Y7</accession>
<organism evidence="1 2">
    <name type="scientific">Ganoderma sinense ZZ0214-1</name>
    <dbReference type="NCBI Taxonomy" id="1077348"/>
    <lineage>
        <taxon>Eukaryota</taxon>
        <taxon>Fungi</taxon>
        <taxon>Dikarya</taxon>
        <taxon>Basidiomycota</taxon>
        <taxon>Agaricomycotina</taxon>
        <taxon>Agaricomycetes</taxon>
        <taxon>Polyporales</taxon>
        <taxon>Polyporaceae</taxon>
        <taxon>Ganoderma</taxon>
    </lineage>
</organism>
<proteinExistence type="predicted"/>
<dbReference type="OrthoDB" id="2745913at2759"/>
<dbReference type="Proteomes" id="UP000230002">
    <property type="component" value="Unassembled WGS sequence"/>
</dbReference>
<gene>
    <name evidence="1" type="ORF">GSI_07909</name>
</gene>
<dbReference type="AlphaFoldDB" id="A0A2G8S8Y7"/>
<name>A0A2G8S8Y7_9APHY</name>
<comment type="caution">
    <text evidence="1">The sequence shown here is derived from an EMBL/GenBank/DDBJ whole genome shotgun (WGS) entry which is preliminary data.</text>
</comment>
<evidence type="ECO:0000313" key="1">
    <source>
        <dbReference type="EMBL" id="PIL29998.1"/>
    </source>
</evidence>
<protein>
    <submittedName>
        <fullName evidence="1">Uncharacterized protein</fullName>
    </submittedName>
</protein>
<keyword evidence="2" id="KW-1185">Reference proteome</keyword>
<sequence>MAQSVKYIPVSVFPVVYVVHSLYRRYKPRKLPTLTSLTMLELYVVAATPVLVRCLGFADAVDIIRDKDRGTILYAAGRLRNALKLDPNLRQSFKNLDATMSQSPAGREEQARLKWLREGDDRSGNIIQRVVWWYRHPLWSHDQSIWNGMAMLMLEEYKQKAGDTQPPVETLRRDWDLCVTYLTTVALFSRVEKWGEKAKKLLAASIPAAWLARFSGRPLLYLPMGGVQRLLLGVVLYADWASNAGLFLHIKRIRDKTTFAHLVTGVFGDLKFKETVPTDESSEMLFELFE</sequence>